<dbReference type="GO" id="GO:0005840">
    <property type="term" value="C:ribosome"/>
    <property type="evidence" value="ECO:0007669"/>
    <property type="project" value="UniProtKB-KW"/>
</dbReference>
<dbReference type="SUPFAM" id="SSF50104">
    <property type="entry name" value="Translation proteins SH3-like domain"/>
    <property type="match status" value="1"/>
</dbReference>
<keyword evidence="1" id="KW-0689">Ribosomal protein</keyword>
<dbReference type="Gene3D" id="2.30.30.30">
    <property type="match status" value="1"/>
</dbReference>
<dbReference type="Proteomes" id="UP001285636">
    <property type="component" value="Unassembled WGS sequence"/>
</dbReference>
<reference evidence="3" key="1">
    <citation type="submission" date="2023-10" db="EMBL/GenBank/DDBJ databases">
        <title>Screening of Alkalihalophilus pseudofirmusBZ-TG-HK211 and Its Alleviation of Salt Stress on Rapeseed Growth.</title>
        <authorList>
            <person name="Zhao B."/>
            <person name="Guo T."/>
        </authorList>
    </citation>
    <scope>NUCLEOTIDE SEQUENCE</scope>
    <source>
        <strain evidence="3">BZ-TG-HK211</strain>
    </source>
</reference>
<dbReference type="AlphaFoldDB" id="A0AAJ2NRP4"/>
<evidence type="ECO:0000313" key="4">
    <source>
        <dbReference type="Proteomes" id="UP001285636"/>
    </source>
</evidence>
<dbReference type="InterPro" id="IPR008991">
    <property type="entry name" value="Translation_prot_SH3-like_sf"/>
</dbReference>
<gene>
    <name evidence="3" type="ORF">RYX45_18725</name>
</gene>
<dbReference type="GO" id="GO:1990904">
    <property type="term" value="C:ribonucleoprotein complex"/>
    <property type="evidence" value="ECO:0007669"/>
    <property type="project" value="UniProtKB-KW"/>
</dbReference>
<dbReference type="RefSeq" id="WP_012957159.1">
    <property type="nucleotide sequence ID" value="NZ_CP117835.1"/>
</dbReference>
<organism evidence="3 4">
    <name type="scientific">Alkalihalophilus pseudofirmus</name>
    <name type="common">Bacillus pseudofirmus</name>
    <dbReference type="NCBI Taxonomy" id="79885"/>
    <lineage>
        <taxon>Bacteria</taxon>
        <taxon>Bacillati</taxon>
        <taxon>Bacillota</taxon>
        <taxon>Bacilli</taxon>
        <taxon>Bacillales</taxon>
        <taxon>Bacillaceae</taxon>
        <taxon>Alkalihalophilus</taxon>
    </lineage>
</organism>
<protein>
    <submittedName>
        <fullName evidence="3">KOW domain-containing RNA-binding protein</fullName>
    </submittedName>
</protein>
<dbReference type="EMBL" id="JAWJAY010000009">
    <property type="protein sequence ID" value="MDV2887223.1"/>
    <property type="molecule type" value="Genomic_DNA"/>
</dbReference>
<keyword evidence="2" id="KW-0687">Ribonucleoprotein</keyword>
<dbReference type="InterPro" id="IPR014722">
    <property type="entry name" value="Rib_uL2_dom2"/>
</dbReference>
<dbReference type="InterPro" id="IPR041985">
    <property type="entry name" value="Ribosomal_eL14_KOW"/>
</dbReference>
<proteinExistence type="predicted"/>
<sequence length="107" mass="11924">MNDSGPSPGIGQIAIGQIVQVKKGRDEGSYAVVIEVQNDRYVLIADGDKRKIDRAKKKNINHLELLNYIAPEIRMSVEETGRVTNGKLRYALSGFLKQQLDLLKEGE</sequence>
<evidence type="ECO:0000256" key="2">
    <source>
        <dbReference type="ARBA" id="ARBA00023274"/>
    </source>
</evidence>
<evidence type="ECO:0000313" key="3">
    <source>
        <dbReference type="EMBL" id="MDV2887223.1"/>
    </source>
</evidence>
<name>A0AAJ2NRP4_ALKPS</name>
<accession>A0AAJ2NRP4</accession>
<comment type="caution">
    <text evidence="3">The sequence shown here is derived from an EMBL/GenBank/DDBJ whole genome shotgun (WGS) entry which is preliminary data.</text>
</comment>
<dbReference type="CDD" id="cd06088">
    <property type="entry name" value="KOW_RPL14"/>
    <property type="match status" value="1"/>
</dbReference>
<evidence type="ECO:0000256" key="1">
    <source>
        <dbReference type="ARBA" id="ARBA00022980"/>
    </source>
</evidence>